<dbReference type="Pfam" id="PF05153">
    <property type="entry name" value="MIOX"/>
    <property type="match status" value="1"/>
</dbReference>
<protein>
    <recommendedName>
        <fullName evidence="5 14">Inositol oxygenase</fullName>
        <ecNumber evidence="4 14">1.13.99.1</ecNumber>
    </recommendedName>
    <alternativeName>
        <fullName evidence="10 14">Myo-inositol oxygenase</fullName>
    </alternativeName>
</protein>
<evidence type="ECO:0000256" key="14">
    <source>
        <dbReference type="RuleBase" id="RU367039"/>
    </source>
</evidence>
<dbReference type="PANTHER" id="PTHR12588">
    <property type="entry name" value="MYOINOSITOL OXYGENASE"/>
    <property type="match status" value="1"/>
</dbReference>
<comment type="cofactor">
    <cofactor evidence="13 14">
        <name>Fe cation</name>
        <dbReference type="ChEBI" id="CHEBI:24875"/>
    </cofactor>
    <text evidence="13 14">Binds 2 iron ions per subunit.</text>
</comment>
<evidence type="ECO:0000256" key="4">
    <source>
        <dbReference type="ARBA" id="ARBA00011919"/>
    </source>
</evidence>
<keyword evidence="7 13" id="KW-0479">Metal-binding</keyword>
<proteinExistence type="inferred from homology"/>
<feature type="binding site" evidence="13">
    <location>
        <position position="113"/>
    </location>
    <ligand>
        <name>Fe cation</name>
        <dbReference type="ChEBI" id="CHEBI:24875"/>
        <label>1</label>
    </ligand>
</feature>
<dbReference type="GO" id="GO:0019310">
    <property type="term" value="P:inositol catabolic process"/>
    <property type="evidence" value="ECO:0007669"/>
    <property type="project" value="UniProtKB-UniRule"/>
</dbReference>
<evidence type="ECO:0000313" key="15">
    <source>
        <dbReference type="EMBL" id="KAK7588075.1"/>
    </source>
</evidence>
<feature type="binding site" evidence="13">
    <location>
        <position position="139"/>
    </location>
    <ligand>
        <name>Fe cation</name>
        <dbReference type="ChEBI" id="CHEBI:24875"/>
        <label>1</label>
    </ligand>
</feature>
<evidence type="ECO:0000256" key="2">
    <source>
        <dbReference type="ARBA" id="ARBA00005167"/>
    </source>
</evidence>
<keyword evidence="8 14" id="KW-0560">Oxidoreductase</keyword>
<dbReference type="EC" id="1.13.99.1" evidence="4 14"/>
<comment type="catalytic activity">
    <reaction evidence="11 14">
        <text>myo-inositol + O2 = D-glucuronate + H2O + H(+)</text>
        <dbReference type="Rhea" id="RHEA:23696"/>
        <dbReference type="ChEBI" id="CHEBI:15377"/>
        <dbReference type="ChEBI" id="CHEBI:15378"/>
        <dbReference type="ChEBI" id="CHEBI:15379"/>
        <dbReference type="ChEBI" id="CHEBI:17268"/>
        <dbReference type="ChEBI" id="CHEBI:58720"/>
        <dbReference type="EC" id="1.13.99.1"/>
    </reaction>
</comment>
<comment type="pathway">
    <text evidence="2 14">Polyol metabolism; myo-inositol degradation into D-glucuronate; D-glucuronate from myo-inositol: step 1/1.</text>
</comment>
<feature type="binding site" evidence="12">
    <location>
        <begin position="156"/>
        <end position="157"/>
    </location>
    <ligand>
        <name>substrate</name>
    </ligand>
</feature>
<evidence type="ECO:0000256" key="10">
    <source>
        <dbReference type="ARBA" id="ARBA00029668"/>
    </source>
</evidence>
<dbReference type="AlphaFoldDB" id="A0AAN9TGM8"/>
<evidence type="ECO:0000256" key="6">
    <source>
        <dbReference type="ARBA" id="ARBA00022490"/>
    </source>
</evidence>
<dbReference type="InterPro" id="IPR007828">
    <property type="entry name" value="Inositol_oxygenase"/>
</dbReference>
<name>A0AAN9TGM8_9HEMI</name>
<evidence type="ECO:0000256" key="12">
    <source>
        <dbReference type="PIRSR" id="PIRSR607828-1"/>
    </source>
</evidence>
<feature type="binding site" evidence="13">
    <location>
        <position position="236"/>
    </location>
    <ligand>
        <name>Fe cation</name>
        <dbReference type="ChEBI" id="CHEBI:24875"/>
        <label>1</label>
    </ligand>
</feature>
<dbReference type="GO" id="GO:0005737">
    <property type="term" value="C:cytoplasm"/>
    <property type="evidence" value="ECO:0007669"/>
    <property type="project" value="UniProtKB-SubCell"/>
</dbReference>
<evidence type="ECO:0000256" key="11">
    <source>
        <dbReference type="ARBA" id="ARBA00048271"/>
    </source>
</evidence>
<evidence type="ECO:0000313" key="16">
    <source>
        <dbReference type="Proteomes" id="UP001367676"/>
    </source>
</evidence>
<evidence type="ECO:0000256" key="5">
    <source>
        <dbReference type="ARBA" id="ARBA00019269"/>
    </source>
</evidence>
<feature type="binding site" evidence="12">
    <location>
        <begin position="100"/>
        <end position="102"/>
    </location>
    <ligand>
        <name>substrate</name>
    </ligand>
</feature>
<keyword evidence="6 14" id="KW-0963">Cytoplasm</keyword>
<feature type="binding site" evidence="13">
    <location>
        <position position="209"/>
    </location>
    <ligand>
        <name>Fe cation</name>
        <dbReference type="ChEBI" id="CHEBI:24875"/>
        <label>1</label>
    </ligand>
</feature>
<comment type="caution">
    <text evidence="15">The sequence shown here is derived from an EMBL/GenBank/DDBJ whole genome shotgun (WGS) entry which is preliminary data.</text>
</comment>
<comment type="similarity">
    <text evidence="3 14">Belongs to the myo-inositol oxygenase family.</text>
</comment>
<gene>
    <name evidence="15" type="ORF">V9T40_005320</name>
</gene>
<feature type="binding site" evidence="13">
    <location>
        <position position="269"/>
    </location>
    <ligand>
        <name>Fe cation</name>
        <dbReference type="ChEBI" id="CHEBI:24875"/>
        <label>1</label>
    </ligand>
</feature>
<evidence type="ECO:0000256" key="9">
    <source>
        <dbReference type="ARBA" id="ARBA00023004"/>
    </source>
</evidence>
<organism evidence="15 16">
    <name type="scientific">Parthenolecanium corni</name>
    <dbReference type="NCBI Taxonomy" id="536013"/>
    <lineage>
        <taxon>Eukaryota</taxon>
        <taxon>Metazoa</taxon>
        <taxon>Ecdysozoa</taxon>
        <taxon>Arthropoda</taxon>
        <taxon>Hexapoda</taxon>
        <taxon>Insecta</taxon>
        <taxon>Pterygota</taxon>
        <taxon>Neoptera</taxon>
        <taxon>Paraneoptera</taxon>
        <taxon>Hemiptera</taxon>
        <taxon>Sternorrhyncha</taxon>
        <taxon>Coccoidea</taxon>
        <taxon>Coccidae</taxon>
        <taxon>Parthenolecanium</taxon>
    </lineage>
</organism>
<keyword evidence="16" id="KW-1185">Reference proteome</keyword>
<feature type="binding site" evidence="12">
    <location>
        <begin position="236"/>
        <end position="237"/>
    </location>
    <ligand>
        <name>substrate</name>
    </ligand>
</feature>
<accession>A0AAN9TGM8</accession>
<evidence type="ECO:0000256" key="8">
    <source>
        <dbReference type="ARBA" id="ARBA00023002"/>
    </source>
</evidence>
<reference evidence="15 16" key="1">
    <citation type="submission" date="2024-03" db="EMBL/GenBank/DDBJ databases">
        <title>Adaptation during the transition from Ophiocordyceps entomopathogen to insect associate is accompanied by gene loss and intensified selection.</title>
        <authorList>
            <person name="Ward C.M."/>
            <person name="Onetto C.A."/>
            <person name="Borneman A.R."/>
        </authorList>
    </citation>
    <scope>NUCLEOTIDE SEQUENCE [LARGE SCALE GENOMIC DNA]</scope>
    <source>
        <strain evidence="15">AWRI1</strain>
        <tissue evidence="15">Single Adult Female</tissue>
    </source>
</reference>
<feature type="binding site" evidence="12">
    <location>
        <position position="41"/>
    </location>
    <ligand>
        <name>substrate</name>
    </ligand>
</feature>
<dbReference type="GO" id="GO:0005506">
    <property type="term" value="F:iron ion binding"/>
    <property type="evidence" value="ECO:0007669"/>
    <property type="project" value="InterPro"/>
</dbReference>
<dbReference type="SUPFAM" id="SSF109604">
    <property type="entry name" value="HD-domain/PDEase-like"/>
    <property type="match status" value="1"/>
</dbReference>
<dbReference type="Proteomes" id="UP001367676">
    <property type="component" value="Unassembled WGS sequence"/>
</dbReference>
<evidence type="ECO:0000256" key="7">
    <source>
        <dbReference type="ARBA" id="ARBA00022723"/>
    </source>
</evidence>
<evidence type="ECO:0000256" key="1">
    <source>
        <dbReference type="ARBA" id="ARBA00004496"/>
    </source>
</evidence>
<dbReference type="GO" id="GO:0050113">
    <property type="term" value="F:inositol oxygenase activity"/>
    <property type="evidence" value="ECO:0007669"/>
    <property type="project" value="UniProtKB-UniRule"/>
</dbReference>
<comment type="subcellular location">
    <subcellularLocation>
        <location evidence="1 14">Cytoplasm</location>
    </subcellularLocation>
</comment>
<feature type="binding site" evidence="13">
    <location>
        <position position="138"/>
    </location>
    <ligand>
        <name>Fe cation</name>
        <dbReference type="ChEBI" id="CHEBI:24875"/>
        <label>1</label>
    </ligand>
</feature>
<evidence type="ECO:0000256" key="3">
    <source>
        <dbReference type="ARBA" id="ARBA00005286"/>
    </source>
</evidence>
<dbReference type="PANTHER" id="PTHR12588:SF0">
    <property type="entry name" value="INOSITOL OXYGENASE"/>
    <property type="match status" value="1"/>
</dbReference>
<dbReference type="EMBL" id="JBBCAQ010000023">
    <property type="protein sequence ID" value="KAK7588075.1"/>
    <property type="molecule type" value="Genomic_DNA"/>
</dbReference>
<keyword evidence="9 13" id="KW-0408">Iron</keyword>
<sequence>MHNFLFQLVRSSCQGQLSIIDPSALLRPESKFSYKPVSEYRDYSIDENDPMKERVRRTYTYMHTYQNVDFVEQKMDEWCKFDKFEATILDTLEKLNDLVDESDPDVDIPNIVHAFQTAEHIRRDYPDQKWFQLTGLIHDLGKVMAMYGEAQWAVVGDTFPVGCAWANSIVYSDSTFHENPDTYNPRYNTTYGMYRQNIGLENVLMSWGHDEYLYRVLKNHPTCTLPEEALYVIRFHSFYPWHTGEDYDYLCSSKDMKMKEWVQLFNKYDLYTKGSDLPKMEDLKQYYQSLIDEFIPGVLKW</sequence>
<feature type="binding site" evidence="12">
    <location>
        <position position="142"/>
    </location>
    <ligand>
        <name>substrate</name>
    </ligand>
</feature>
<evidence type="ECO:0000256" key="13">
    <source>
        <dbReference type="PIRSR" id="PIRSR607828-2"/>
    </source>
</evidence>